<proteinExistence type="predicted"/>
<feature type="region of interest" description="Disordered" evidence="1">
    <location>
        <begin position="52"/>
        <end position="73"/>
    </location>
</feature>
<dbReference type="AlphaFoldDB" id="A0AA86S1X7"/>
<dbReference type="EMBL" id="OY731400">
    <property type="protein sequence ID" value="CAJ1938734.1"/>
    <property type="molecule type" value="Genomic_DNA"/>
</dbReference>
<name>A0AA86S1X7_9FABA</name>
<evidence type="ECO:0000313" key="2">
    <source>
        <dbReference type="EMBL" id="CAJ1938734.1"/>
    </source>
</evidence>
<gene>
    <name evidence="2" type="ORF">AYBTSS11_LOCUS8746</name>
</gene>
<dbReference type="Gramene" id="rna-AYBTSS11_LOCUS8746">
    <property type="protein sequence ID" value="CAJ1938734.1"/>
    <property type="gene ID" value="gene-AYBTSS11_LOCUS8746"/>
</dbReference>
<dbReference type="Proteomes" id="UP001189624">
    <property type="component" value="Chromosome 3"/>
</dbReference>
<sequence length="73" mass="8494">MDSSSIFWNRGQILEIRHSKEEHSTSVEEKMESAGLGTIEVQQSNEGIMKSGRYEEEHNKDEFDWMDKAETDD</sequence>
<protein>
    <submittedName>
        <fullName evidence="2">Uncharacterized protein</fullName>
    </submittedName>
</protein>
<evidence type="ECO:0000313" key="3">
    <source>
        <dbReference type="Proteomes" id="UP001189624"/>
    </source>
</evidence>
<evidence type="ECO:0000256" key="1">
    <source>
        <dbReference type="SAM" id="MobiDB-lite"/>
    </source>
</evidence>
<organism evidence="2 3">
    <name type="scientific">Sphenostylis stenocarpa</name>
    <dbReference type="NCBI Taxonomy" id="92480"/>
    <lineage>
        <taxon>Eukaryota</taxon>
        <taxon>Viridiplantae</taxon>
        <taxon>Streptophyta</taxon>
        <taxon>Embryophyta</taxon>
        <taxon>Tracheophyta</taxon>
        <taxon>Spermatophyta</taxon>
        <taxon>Magnoliopsida</taxon>
        <taxon>eudicotyledons</taxon>
        <taxon>Gunneridae</taxon>
        <taxon>Pentapetalae</taxon>
        <taxon>rosids</taxon>
        <taxon>fabids</taxon>
        <taxon>Fabales</taxon>
        <taxon>Fabaceae</taxon>
        <taxon>Papilionoideae</taxon>
        <taxon>50 kb inversion clade</taxon>
        <taxon>NPAAA clade</taxon>
        <taxon>indigoferoid/millettioid clade</taxon>
        <taxon>Phaseoleae</taxon>
        <taxon>Sphenostylis</taxon>
    </lineage>
</organism>
<reference evidence="2" key="1">
    <citation type="submission" date="2023-10" db="EMBL/GenBank/DDBJ databases">
        <authorList>
            <person name="Domelevo Entfellner J.-B."/>
        </authorList>
    </citation>
    <scope>NUCLEOTIDE SEQUENCE</scope>
</reference>
<accession>A0AA86S1X7</accession>
<keyword evidence="3" id="KW-1185">Reference proteome</keyword>